<dbReference type="PROSITE" id="PS51770">
    <property type="entry name" value="HOTDOG_ACOT"/>
    <property type="match status" value="1"/>
</dbReference>
<dbReference type="AlphaFoldDB" id="A0A1H1TKY8"/>
<name>A0A1H1TKY8_9GAMM</name>
<dbReference type="Pfam" id="PF03061">
    <property type="entry name" value="4HBT"/>
    <property type="match status" value="1"/>
</dbReference>
<dbReference type="Gene3D" id="3.10.129.10">
    <property type="entry name" value="Hotdog Thioesterase"/>
    <property type="match status" value="1"/>
</dbReference>
<keyword evidence="6" id="KW-1185">Reference proteome</keyword>
<accession>A0A1H1TKY8</accession>
<dbReference type="PANTHER" id="PTHR11049">
    <property type="entry name" value="ACYL COENZYME A THIOESTER HYDROLASE"/>
    <property type="match status" value="1"/>
</dbReference>
<dbReference type="STRING" id="797277.SAMN05216198_2335"/>
<dbReference type="Proteomes" id="UP000243426">
    <property type="component" value="Chromosome I"/>
</dbReference>
<dbReference type="InterPro" id="IPR006683">
    <property type="entry name" value="Thioestr_dom"/>
</dbReference>
<dbReference type="GO" id="GO:0005829">
    <property type="term" value="C:cytosol"/>
    <property type="evidence" value="ECO:0007669"/>
    <property type="project" value="TreeGrafter"/>
</dbReference>
<evidence type="ECO:0000313" key="5">
    <source>
        <dbReference type="EMBL" id="SDS60897.1"/>
    </source>
</evidence>
<evidence type="ECO:0000256" key="2">
    <source>
        <dbReference type="ARBA" id="ARBA00022801"/>
    </source>
</evidence>
<dbReference type="GO" id="GO:0052816">
    <property type="term" value="F:long-chain fatty acyl-CoA hydrolase activity"/>
    <property type="evidence" value="ECO:0007669"/>
    <property type="project" value="TreeGrafter"/>
</dbReference>
<evidence type="ECO:0000313" key="6">
    <source>
        <dbReference type="Proteomes" id="UP000243426"/>
    </source>
</evidence>
<evidence type="ECO:0000256" key="3">
    <source>
        <dbReference type="PROSITE-ProRule" id="PRU01106"/>
    </source>
</evidence>
<dbReference type="InterPro" id="IPR029069">
    <property type="entry name" value="HotDog_dom_sf"/>
</dbReference>
<dbReference type="SUPFAM" id="SSF54637">
    <property type="entry name" value="Thioesterase/thiol ester dehydrase-isomerase"/>
    <property type="match status" value="1"/>
</dbReference>
<dbReference type="FunFam" id="3.10.129.10:FF:000034">
    <property type="entry name" value="Acyl-CoA thioester hydrolase"/>
    <property type="match status" value="1"/>
</dbReference>
<evidence type="ECO:0000256" key="1">
    <source>
        <dbReference type="ARBA" id="ARBA00010458"/>
    </source>
</evidence>
<dbReference type="GO" id="GO:0006637">
    <property type="term" value="P:acyl-CoA metabolic process"/>
    <property type="evidence" value="ECO:0007669"/>
    <property type="project" value="TreeGrafter"/>
</dbReference>
<gene>
    <name evidence="5" type="ORF">SAMN05216198_2335</name>
</gene>
<dbReference type="InterPro" id="IPR033120">
    <property type="entry name" value="HOTDOG_ACOT"/>
</dbReference>
<proteinExistence type="inferred from homology"/>
<sequence>MPSMLTPVLSRVVHQGFDAALGNTAISLASLRLWQDVAENIKVTPRNCRANAMLAHSAELTMTVLMTPDKANFSGNVHGGALLKYLDEVAYACASRYAGHYVVTMSVDQVNFRQPIQMGELVTFLASVNYTGTTSMEIGIKVITEDIRAKTVRHTNSCFFTMVAVDDSGKPTSVPPLEQVTSEQKRRFFQARQRRQIRRELEQRYQEMKATDFNSDSSA</sequence>
<reference evidence="6" key="1">
    <citation type="submission" date="2016-10" db="EMBL/GenBank/DDBJ databases">
        <authorList>
            <person name="Varghese N."/>
            <person name="Submissions S."/>
        </authorList>
    </citation>
    <scope>NUCLEOTIDE SEQUENCE [LARGE SCALE GENOMIC DNA]</scope>
    <source>
        <strain evidence="6">2SM5</strain>
    </source>
</reference>
<feature type="domain" description="HotDog ACOT-type" evidence="4">
    <location>
        <begin position="56"/>
        <end position="168"/>
    </location>
</feature>
<dbReference type="InterPro" id="IPR040170">
    <property type="entry name" value="Cytosol_ACT"/>
</dbReference>
<dbReference type="CDD" id="cd03442">
    <property type="entry name" value="BFIT_BACH"/>
    <property type="match status" value="1"/>
</dbReference>
<keyword evidence="2 3" id="KW-0378">Hydrolase</keyword>
<dbReference type="PANTHER" id="PTHR11049:SF16">
    <property type="entry name" value="PROTEIN VDLD"/>
    <property type="match status" value="1"/>
</dbReference>
<protein>
    <submittedName>
        <fullName evidence="5">Acyl-CoA hydrolase</fullName>
    </submittedName>
</protein>
<dbReference type="EMBL" id="LT629748">
    <property type="protein sequence ID" value="SDS60897.1"/>
    <property type="molecule type" value="Genomic_DNA"/>
</dbReference>
<organism evidence="5 6">
    <name type="scientific">Halopseudomonas litoralis</name>
    <dbReference type="NCBI Taxonomy" id="797277"/>
    <lineage>
        <taxon>Bacteria</taxon>
        <taxon>Pseudomonadati</taxon>
        <taxon>Pseudomonadota</taxon>
        <taxon>Gammaproteobacteria</taxon>
        <taxon>Pseudomonadales</taxon>
        <taxon>Pseudomonadaceae</taxon>
        <taxon>Halopseudomonas</taxon>
    </lineage>
</organism>
<comment type="similarity">
    <text evidence="1">Belongs to the acyl coenzyme A hydrolase family.</text>
</comment>
<evidence type="ECO:0000259" key="4">
    <source>
        <dbReference type="PROSITE" id="PS51770"/>
    </source>
</evidence>